<organism evidence="1 2">
    <name type="scientific">Vigna unguiculata</name>
    <name type="common">Cowpea</name>
    <dbReference type="NCBI Taxonomy" id="3917"/>
    <lineage>
        <taxon>Eukaryota</taxon>
        <taxon>Viridiplantae</taxon>
        <taxon>Streptophyta</taxon>
        <taxon>Embryophyta</taxon>
        <taxon>Tracheophyta</taxon>
        <taxon>Spermatophyta</taxon>
        <taxon>Magnoliopsida</taxon>
        <taxon>eudicotyledons</taxon>
        <taxon>Gunneridae</taxon>
        <taxon>Pentapetalae</taxon>
        <taxon>rosids</taxon>
        <taxon>fabids</taxon>
        <taxon>Fabales</taxon>
        <taxon>Fabaceae</taxon>
        <taxon>Papilionoideae</taxon>
        <taxon>50 kb inversion clade</taxon>
        <taxon>NPAAA clade</taxon>
        <taxon>indigoferoid/millettioid clade</taxon>
        <taxon>Phaseoleae</taxon>
        <taxon>Vigna</taxon>
    </lineage>
</organism>
<gene>
    <name evidence="1" type="ORF">DEO72_LG7g755</name>
</gene>
<evidence type="ECO:0000313" key="1">
    <source>
        <dbReference type="EMBL" id="QCD99473.1"/>
    </source>
</evidence>
<proteinExistence type="predicted"/>
<dbReference type="AlphaFoldDB" id="A0A4D6MFB3"/>
<sequence length="99" mass="11344">MISRLSETFSPERDPGSLKPTQLLTWTRFRAQNTQVTLRPRLGECLSPERETKSLNPVLGRLGEKREPKLKTRLYNSRLGELDSLGRDLQGFDSIHAHN</sequence>
<reference evidence="1 2" key="1">
    <citation type="submission" date="2019-04" db="EMBL/GenBank/DDBJ databases">
        <title>An improved genome assembly and genetic linkage map for asparagus bean, Vigna unguiculata ssp. sesquipedialis.</title>
        <authorList>
            <person name="Xia Q."/>
            <person name="Zhang R."/>
            <person name="Dong Y."/>
        </authorList>
    </citation>
    <scope>NUCLEOTIDE SEQUENCE [LARGE SCALE GENOMIC DNA]</scope>
    <source>
        <tissue evidence="1">Leaf</tissue>
    </source>
</reference>
<protein>
    <submittedName>
        <fullName evidence="1">Uncharacterized protein</fullName>
    </submittedName>
</protein>
<accession>A0A4D6MFB3</accession>
<keyword evidence="2" id="KW-1185">Reference proteome</keyword>
<dbReference type="EMBL" id="CP039351">
    <property type="protein sequence ID" value="QCD99473.1"/>
    <property type="molecule type" value="Genomic_DNA"/>
</dbReference>
<name>A0A4D6MFB3_VIGUN</name>
<dbReference type="Proteomes" id="UP000501690">
    <property type="component" value="Linkage Group LG7"/>
</dbReference>
<evidence type="ECO:0000313" key="2">
    <source>
        <dbReference type="Proteomes" id="UP000501690"/>
    </source>
</evidence>